<accession>A0AA39IRS9</accession>
<feature type="region of interest" description="Disordered" evidence="1">
    <location>
        <begin position="142"/>
        <end position="164"/>
    </location>
</feature>
<evidence type="ECO:0000256" key="1">
    <source>
        <dbReference type="SAM" id="MobiDB-lite"/>
    </source>
</evidence>
<evidence type="ECO:0000313" key="3">
    <source>
        <dbReference type="Proteomes" id="UP001175271"/>
    </source>
</evidence>
<organism evidence="2 3">
    <name type="scientific">Steinernema hermaphroditum</name>
    <dbReference type="NCBI Taxonomy" id="289476"/>
    <lineage>
        <taxon>Eukaryota</taxon>
        <taxon>Metazoa</taxon>
        <taxon>Ecdysozoa</taxon>
        <taxon>Nematoda</taxon>
        <taxon>Chromadorea</taxon>
        <taxon>Rhabditida</taxon>
        <taxon>Tylenchina</taxon>
        <taxon>Panagrolaimomorpha</taxon>
        <taxon>Strongyloidoidea</taxon>
        <taxon>Steinernematidae</taxon>
        <taxon>Steinernema</taxon>
    </lineage>
</organism>
<reference evidence="2" key="1">
    <citation type="submission" date="2023-06" db="EMBL/GenBank/DDBJ databases">
        <title>Genomic analysis of the entomopathogenic nematode Steinernema hermaphroditum.</title>
        <authorList>
            <person name="Schwarz E.M."/>
            <person name="Heppert J.K."/>
            <person name="Baniya A."/>
            <person name="Schwartz H.T."/>
            <person name="Tan C.-H."/>
            <person name="Antoshechkin I."/>
            <person name="Sternberg P.W."/>
            <person name="Goodrich-Blair H."/>
            <person name="Dillman A.R."/>
        </authorList>
    </citation>
    <scope>NUCLEOTIDE SEQUENCE</scope>
    <source>
        <strain evidence="2">PS9179</strain>
        <tissue evidence="2">Whole animal</tissue>
    </source>
</reference>
<keyword evidence="3" id="KW-1185">Reference proteome</keyword>
<feature type="compositionally biased region" description="Basic and acidic residues" evidence="1">
    <location>
        <begin position="154"/>
        <end position="164"/>
    </location>
</feature>
<dbReference type="EMBL" id="JAUCMV010000001">
    <property type="protein sequence ID" value="KAK0427888.1"/>
    <property type="molecule type" value="Genomic_DNA"/>
</dbReference>
<dbReference type="Proteomes" id="UP001175271">
    <property type="component" value="Unassembled WGS sequence"/>
</dbReference>
<dbReference type="AlphaFoldDB" id="A0AA39IRS9"/>
<evidence type="ECO:0000313" key="2">
    <source>
        <dbReference type="EMBL" id="KAK0427888.1"/>
    </source>
</evidence>
<proteinExistence type="predicted"/>
<protein>
    <submittedName>
        <fullName evidence="2">Uncharacterized protein</fullName>
    </submittedName>
</protein>
<sequence length="220" mass="25418">MQNSTPTKSTMETIFVQNIAALREMVLKLTTENEELKVRLKKAEEDRDLYRITCGVHDERLADLTAQVEGLREENSELFELNATYTVKYDEFEAENKNLREQIERLQKVARSGDSALRNRVTELEEMNDELLRKLSAEKKANKKLKGEQAGLKQRPEQKQEDQKNLLSALALDQPRLRKRLMQRSSSEPTSKRVRKVIARQPTLSAIIELNEEGEVCCTE</sequence>
<gene>
    <name evidence="2" type="ORF">QR680_010476</name>
</gene>
<comment type="caution">
    <text evidence="2">The sequence shown here is derived from an EMBL/GenBank/DDBJ whole genome shotgun (WGS) entry which is preliminary data.</text>
</comment>
<name>A0AA39IRS9_9BILA</name>